<feature type="modified residue" description="3-oxoalanine (Ser)" evidence="5">
    <location>
        <position position="88"/>
    </location>
</feature>
<dbReference type="InterPro" id="IPR024607">
    <property type="entry name" value="Sulfatase_CS"/>
</dbReference>
<accession>A0A6I2NYL4</accession>
<dbReference type="PROSITE" id="PS00149">
    <property type="entry name" value="SULFATASE_2"/>
    <property type="match status" value="1"/>
</dbReference>
<dbReference type="AlphaFoldDB" id="A0A6I2NYL4"/>
<dbReference type="Gene3D" id="3.30.1120.10">
    <property type="match status" value="1"/>
</dbReference>
<feature type="domain" description="Sulfatase N-terminal" evidence="6">
    <location>
        <begin position="40"/>
        <end position="352"/>
    </location>
</feature>
<protein>
    <submittedName>
        <fullName evidence="7">Sulfatase-like hydrolase/transferase</fullName>
    </submittedName>
</protein>
<dbReference type="InterPro" id="IPR050738">
    <property type="entry name" value="Sulfatase"/>
</dbReference>
<evidence type="ECO:0000256" key="3">
    <source>
        <dbReference type="ARBA" id="ARBA00022801"/>
    </source>
</evidence>
<reference evidence="7 8" key="1">
    <citation type="journal article" date="2019" name="Nat. Med.">
        <title>A library of human gut bacterial isolates paired with longitudinal multiomics data enables mechanistic microbiome research.</title>
        <authorList>
            <person name="Poyet M."/>
            <person name="Groussin M."/>
            <person name="Gibbons S.M."/>
            <person name="Avila-Pacheco J."/>
            <person name="Jiang X."/>
            <person name="Kearney S.M."/>
            <person name="Perrotta A.R."/>
            <person name="Berdy B."/>
            <person name="Zhao S."/>
            <person name="Lieberman T.D."/>
            <person name="Swanson P.K."/>
            <person name="Smith M."/>
            <person name="Roesemann S."/>
            <person name="Alexander J.E."/>
            <person name="Rich S.A."/>
            <person name="Livny J."/>
            <person name="Vlamakis H."/>
            <person name="Clish C."/>
            <person name="Bullock K."/>
            <person name="Deik A."/>
            <person name="Scott J."/>
            <person name="Pierce K.A."/>
            <person name="Xavier R.J."/>
            <person name="Alm E.J."/>
        </authorList>
    </citation>
    <scope>NUCLEOTIDE SEQUENCE [LARGE SCALE GENOMIC DNA]</scope>
    <source>
        <strain evidence="7 8">BIOML-A10</strain>
    </source>
</reference>
<evidence type="ECO:0000259" key="6">
    <source>
        <dbReference type="Pfam" id="PF00884"/>
    </source>
</evidence>
<dbReference type="GO" id="GO:0004065">
    <property type="term" value="F:arylsulfatase activity"/>
    <property type="evidence" value="ECO:0007669"/>
    <property type="project" value="TreeGrafter"/>
</dbReference>
<keyword evidence="3 7" id="KW-0378">Hydrolase</keyword>
<dbReference type="SUPFAM" id="SSF53649">
    <property type="entry name" value="Alkaline phosphatase-like"/>
    <property type="match status" value="1"/>
</dbReference>
<keyword evidence="7" id="KW-0808">Transferase</keyword>
<evidence type="ECO:0000256" key="1">
    <source>
        <dbReference type="ARBA" id="ARBA00008779"/>
    </source>
</evidence>
<keyword evidence="2" id="KW-0479">Metal-binding</keyword>
<dbReference type="PROSITE" id="PS51257">
    <property type="entry name" value="PROKAR_LIPOPROTEIN"/>
    <property type="match status" value="1"/>
</dbReference>
<proteinExistence type="inferred from homology"/>
<dbReference type="PROSITE" id="PS51318">
    <property type="entry name" value="TAT"/>
    <property type="match status" value="1"/>
</dbReference>
<dbReference type="Gene3D" id="3.40.720.10">
    <property type="entry name" value="Alkaline Phosphatase, subunit A"/>
    <property type="match status" value="1"/>
</dbReference>
<gene>
    <name evidence="7" type="ORF">GKD54_02560</name>
</gene>
<dbReference type="GO" id="GO:0046872">
    <property type="term" value="F:metal ion binding"/>
    <property type="evidence" value="ECO:0007669"/>
    <property type="project" value="UniProtKB-KW"/>
</dbReference>
<dbReference type="CDD" id="cd16034">
    <property type="entry name" value="sulfatase_like"/>
    <property type="match status" value="1"/>
</dbReference>
<dbReference type="Proteomes" id="UP000471216">
    <property type="component" value="Unassembled WGS sequence"/>
</dbReference>
<evidence type="ECO:0000313" key="7">
    <source>
        <dbReference type="EMBL" id="MRZ05116.1"/>
    </source>
</evidence>
<comment type="caution">
    <text evidence="7">The sequence shown here is derived from an EMBL/GenBank/DDBJ whole genome shotgun (WGS) entry which is preliminary data.</text>
</comment>
<comment type="PTM">
    <text evidence="5">The conversion to 3-oxoalanine (also known as C-formylglycine, FGly), of a serine or cysteine residue in prokaryotes and of a cysteine residue in eukaryotes, is critical for catalytic activity.</text>
</comment>
<dbReference type="InterPro" id="IPR019546">
    <property type="entry name" value="TAT_signal_bac_arc"/>
</dbReference>
<comment type="similarity">
    <text evidence="1">Belongs to the sulfatase family.</text>
</comment>
<dbReference type="GO" id="GO:0016740">
    <property type="term" value="F:transferase activity"/>
    <property type="evidence" value="ECO:0007669"/>
    <property type="project" value="UniProtKB-KW"/>
</dbReference>
<dbReference type="Pfam" id="PF00884">
    <property type="entry name" value="Sulfatase"/>
    <property type="match status" value="1"/>
</dbReference>
<dbReference type="RefSeq" id="WP_154398063.1">
    <property type="nucleotide sequence ID" value="NZ_CZBM01000007.1"/>
</dbReference>
<evidence type="ECO:0000256" key="4">
    <source>
        <dbReference type="ARBA" id="ARBA00022837"/>
    </source>
</evidence>
<dbReference type="InterPro" id="IPR000917">
    <property type="entry name" value="Sulfatase_N"/>
</dbReference>
<evidence type="ECO:0000313" key="8">
    <source>
        <dbReference type="Proteomes" id="UP000471216"/>
    </source>
</evidence>
<dbReference type="InterPro" id="IPR006311">
    <property type="entry name" value="TAT_signal"/>
</dbReference>
<dbReference type="PANTHER" id="PTHR42693">
    <property type="entry name" value="ARYLSULFATASE FAMILY MEMBER"/>
    <property type="match status" value="1"/>
</dbReference>
<evidence type="ECO:0000256" key="5">
    <source>
        <dbReference type="PIRSR" id="PIRSR600917-52"/>
    </source>
</evidence>
<dbReference type="EMBL" id="WKMX01000002">
    <property type="protein sequence ID" value="MRZ05116.1"/>
    <property type="molecule type" value="Genomic_DNA"/>
</dbReference>
<organism evidence="7 8">
    <name type="scientific">Parabacteroides distasonis</name>
    <dbReference type="NCBI Taxonomy" id="823"/>
    <lineage>
        <taxon>Bacteria</taxon>
        <taxon>Pseudomonadati</taxon>
        <taxon>Bacteroidota</taxon>
        <taxon>Bacteroidia</taxon>
        <taxon>Bacteroidales</taxon>
        <taxon>Tannerellaceae</taxon>
        <taxon>Parabacteroides</taxon>
    </lineage>
</organism>
<dbReference type="InterPro" id="IPR017850">
    <property type="entry name" value="Alkaline_phosphatase_core_sf"/>
</dbReference>
<evidence type="ECO:0000256" key="2">
    <source>
        <dbReference type="ARBA" id="ARBA00022723"/>
    </source>
</evidence>
<dbReference type="NCBIfam" id="TIGR01409">
    <property type="entry name" value="TAT_signal_seq"/>
    <property type="match status" value="1"/>
</dbReference>
<name>A0A6I2NYL4_PARDI</name>
<dbReference type="PANTHER" id="PTHR42693:SF53">
    <property type="entry name" value="ENDO-4-O-SULFATASE"/>
    <property type="match status" value="1"/>
</dbReference>
<sequence length="484" mass="55376">MMDTSRRDFIKNATLAAGTFLLSGSCSSVAGNDKRKCKRPNLVYVFADQWRAQDMGFAGNNDVITENIDKLAKECLVFKNAVSCMPVSTPYRGSLLTGQYAHTHGLFLNDVTLNPDAVSIGKVYKNAGYDTGYIGKWHVNGNGRSNYIPETHRQGFDFFKVLECTHNYMHSAYYDNNNPERKYWEGYDAFAQTKEAVHYMEEHANEEKPFVLFLSWGPPHSPYEVVPEEFLNLYKDKEITLRPNVPDQMKEKATRDLKGYYAHITALDRCVGMLQDALKRFGLEEDTIFILTSDHGDMLGSQGLECKQKPYEENIIVPFLLKYPALFGRRGREIDTILSSTDIMPTLLGLSNIHVPKEVEGKDLSPILRGEIADFTEMALIECITPFGEWERDKGGKEYRGVRTKRYTYVRDLNGPWLLFDNQKDPYQMRNLVGMTDYKPLQERLDHSLSCLLKEISDPFLAGDYYIKQWGYTVNSKGTVEYTP</sequence>
<keyword evidence="4" id="KW-0106">Calcium</keyword>